<feature type="binding site" evidence="10">
    <location>
        <position position="209"/>
    </location>
    <ligand>
        <name>Mn(2+)</name>
        <dbReference type="ChEBI" id="CHEBI:29035"/>
    </ligand>
</feature>
<keyword evidence="10" id="KW-0170">Cobalt</keyword>
<dbReference type="GO" id="GO:0005975">
    <property type="term" value="P:carbohydrate metabolic process"/>
    <property type="evidence" value="ECO:0007669"/>
    <property type="project" value="InterPro"/>
</dbReference>
<keyword evidence="7" id="KW-0119">Carbohydrate metabolism</keyword>
<proteinExistence type="inferred from homology"/>
<dbReference type="NCBIfam" id="NF011657">
    <property type="entry name" value="PRK15076.1"/>
    <property type="match status" value="1"/>
</dbReference>
<dbReference type="PANTHER" id="PTHR32092">
    <property type="entry name" value="6-PHOSPHO-BETA-GLUCOSIDASE-RELATED"/>
    <property type="match status" value="1"/>
</dbReference>
<dbReference type="InterPro" id="IPR015955">
    <property type="entry name" value="Lactate_DH/Glyco_Ohase_4_C"/>
</dbReference>
<evidence type="ECO:0000256" key="1">
    <source>
        <dbReference type="ARBA" id="ARBA00001936"/>
    </source>
</evidence>
<accession>A0A4Q7LD45</accession>
<keyword evidence="8 12" id="KW-0326">Glycosidase</keyword>
<dbReference type="SUPFAM" id="SSF56327">
    <property type="entry name" value="LDH C-terminal domain-like"/>
    <property type="match status" value="1"/>
</dbReference>
<sequence>MTAATSNRRLKITLIGAGSTVFTRNLLGDILAYPELAGAEIALHDIDAHRLALSEQVAHRIADALGAQPRITASIDRRAALADANFVINTIQVGGYKPATVTDFDIPKKYGLEQTIGDTLGIGGIMRGLRTVPVMLDMLRDMEEVCASGAIHLNYVNPMAMITWALNASSTRIPTIGLCHSVQHTAGELARDLQIPVEEIQYHCAGINHMSFYLRFEHEGRDLYPRLREIHRDGAMPDWNRVRYEMLHQLGYFPTESSEHFSEYVPWFIKQGREDLLKKFNIPLDEYPGRCQVFEHAWPYIERELQTPGSQDPAALLAQLRAADIHVMPRSIEDAPHMLEGLRQVVRSVEYGSSIIHSVVTGKPCVINGNVLNHQLIDNLPQGCAVEVPCVVDHNGVQPTRVGELPVQLAALMRTNVNVQELVVAAVLKQNREHVYHAAMLDPHTAATLDLSQIRAMVDELLTAHRPFLPDFLHG</sequence>
<comment type="cofactor">
    <cofactor evidence="12">
        <name>NAD(+)</name>
        <dbReference type="ChEBI" id="CHEBI:57540"/>
    </cofactor>
    <text evidence="12">Binds 1 NAD(+) per subunit.</text>
</comment>
<evidence type="ECO:0000256" key="7">
    <source>
        <dbReference type="ARBA" id="ARBA00023277"/>
    </source>
</evidence>
<dbReference type="Gene3D" id="3.90.1820.10">
    <property type="entry name" value="AglA-like glucosidase"/>
    <property type="match status" value="1"/>
</dbReference>
<dbReference type="OrthoDB" id="9767022at2"/>
<name>A0A4Q7LD45_9BURK</name>
<dbReference type="AlphaFoldDB" id="A0A4Q7LD45"/>
<protein>
    <submittedName>
        <fullName evidence="14">Alpha-galactosidase</fullName>
    </submittedName>
</protein>
<gene>
    <name evidence="14" type="ORF">EV685_3509</name>
</gene>
<feature type="domain" description="Glycosyl hydrolase family 4 C-terminal" evidence="13">
    <location>
        <begin position="204"/>
        <end position="445"/>
    </location>
</feature>
<reference evidence="14 15" key="1">
    <citation type="submission" date="2019-02" db="EMBL/GenBank/DDBJ databases">
        <title>Genomic Encyclopedia of Type Strains, Phase IV (KMG-IV): sequencing the most valuable type-strain genomes for metagenomic binning, comparative biology and taxonomic classification.</title>
        <authorList>
            <person name="Goeker M."/>
        </authorList>
    </citation>
    <scope>NUCLEOTIDE SEQUENCE [LARGE SCALE GENOMIC DNA]</scope>
    <source>
        <strain evidence="14 15">DSM 10617</strain>
    </source>
</reference>
<dbReference type="Proteomes" id="UP000293433">
    <property type="component" value="Unassembled WGS sequence"/>
</dbReference>
<keyword evidence="5 12" id="KW-0520">NAD</keyword>
<feature type="site" description="Increases basicity of active site Tyr" evidence="11">
    <location>
        <position position="118"/>
    </location>
</feature>
<dbReference type="InterPro" id="IPR001088">
    <property type="entry name" value="Glyco_hydro_4"/>
</dbReference>
<evidence type="ECO:0000256" key="12">
    <source>
        <dbReference type="RuleBase" id="RU361152"/>
    </source>
</evidence>
<keyword evidence="4 12" id="KW-0378">Hydrolase</keyword>
<comment type="cofactor">
    <cofactor evidence="1">
        <name>Mn(2+)</name>
        <dbReference type="ChEBI" id="CHEBI:29035"/>
    </cofactor>
</comment>
<keyword evidence="15" id="KW-1185">Reference proteome</keyword>
<dbReference type="EMBL" id="SGWV01000011">
    <property type="protein sequence ID" value="RZS52316.1"/>
    <property type="molecule type" value="Genomic_DNA"/>
</dbReference>
<evidence type="ECO:0000256" key="4">
    <source>
        <dbReference type="ARBA" id="ARBA00022801"/>
    </source>
</evidence>
<evidence type="ECO:0000256" key="3">
    <source>
        <dbReference type="ARBA" id="ARBA00022723"/>
    </source>
</evidence>
<dbReference type="RefSeq" id="WP_130483301.1">
    <property type="nucleotide sequence ID" value="NZ_SGWV01000011.1"/>
</dbReference>
<feature type="binding site" evidence="10">
    <location>
        <position position="179"/>
    </location>
    <ligand>
        <name>Mn(2+)</name>
        <dbReference type="ChEBI" id="CHEBI:29035"/>
    </ligand>
</feature>
<keyword evidence="6 10" id="KW-0464">Manganese</keyword>
<keyword evidence="10" id="KW-0408">Iron</keyword>
<evidence type="ECO:0000256" key="11">
    <source>
        <dbReference type="PIRSR" id="PIRSR601088-4"/>
    </source>
</evidence>
<evidence type="ECO:0000256" key="5">
    <source>
        <dbReference type="ARBA" id="ARBA00023027"/>
    </source>
</evidence>
<dbReference type="PRINTS" id="PR00732">
    <property type="entry name" value="GLHYDRLASE4"/>
</dbReference>
<evidence type="ECO:0000256" key="9">
    <source>
        <dbReference type="PIRSR" id="PIRSR601088-2"/>
    </source>
</evidence>
<evidence type="ECO:0000256" key="10">
    <source>
        <dbReference type="PIRSR" id="PIRSR601088-3"/>
    </source>
</evidence>
<dbReference type="Pfam" id="PF02056">
    <property type="entry name" value="Glyco_hydro_4"/>
    <property type="match status" value="1"/>
</dbReference>
<keyword evidence="10" id="KW-0533">Nickel</keyword>
<dbReference type="InterPro" id="IPR053715">
    <property type="entry name" value="GH4_Enzyme_sf"/>
</dbReference>
<keyword evidence="3 10" id="KW-0479">Metal-binding</keyword>
<dbReference type="Pfam" id="PF11975">
    <property type="entry name" value="Glyco_hydro_4C"/>
    <property type="match status" value="1"/>
</dbReference>
<organism evidence="14 15">
    <name type="scientific">Sphaerotilus mobilis</name>
    <dbReference type="NCBI Taxonomy" id="47994"/>
    <lineage>
        <taxon>Bacteria</taxon>
        <taxon>Pseudomonadati</taxon>
        <taxon>Pseudomonadota</taxon>
        <taxon>Betaproteobacteria</taxon>
        <taxon>Burkholderiales</taxon>
        <taxon>Sphaerotilaceae</taxon>
        <taxon>Sphaerotilus</taxon>
    </lineage>
</organism>
<dbReference type="GO" id="GO:0016616">
    <property type="term" value="F:oxidoreductase activity, acting on the CH-OH group of donors, NAD or NADP as acceptor"/>
    <property type="evidence" value="ECO:0007669"/>
    <property type="project" value="InterPro"/>
</dbReference>
<dbReference type="InterPro" id="IPR022616">
    <property type="entry name" value="Glyco_hydro_4_C"/>
</dbReference>
<dbReference type="CDD" id="cd05297">
    <property type="entry name" value="GH4_alpha_glucosidase_galactosidase"/>
    <property type="match status" value="1"/>
</dbReference>
<evidence type="ECO:0000313" key="15">
    <source>
        <dbReference type="Proteomes" id="UP000293433"/>
    </source>
</evidence>
<evidence type="ECO:0000256" key="8">
    <source>
        <dbReference type="ARBA" id="ARBA00023295"/>
    </source>
</evidence>
<evidence type="ECO:0000259" key="13">
    <source>
        <dbReference type="Pfam" id="PF11975"/>
    </source>
</evidence>
<dbReference type="GO" id="GO:0004553">
    <property type="term" value="F:hydrolase activity, hydrolyzing O-glycosyl compounds"/>
    <property type="evidence" value="ECO:0007669"/>
    <property type="project" value="InterPro"/>
</dbReference>
<comment type="caution">
    <text evidence="14">The sequence shown here is derived from an EMBL/GenBank/DDBJ whole genome shotgun (WGS) entry which is preliminary data.</text>
</comment>
<evidence type="ECO:0000313" key="14">
    <source>
        <dbReference type="EMBL" id="RZS52316.1"/>
    </source>
</evidence>
<evidence type="ECO:0000256" key="2">
    <source>
        <dbReference type="ARBA" id="ARBA00010141"/>
    </source>
</evidence>
<feature type="binding site" evidence="9">
    <location>
        <position position="157"/>
    </location>
    <ligand>
        <name>substrate</name>
    </ligand>
</feature>
<comment type="similarity">
    <text evidence="2 12">Belongs to the glycosyl hydrolase 4 family.</text>
</comment>
<dbReference type="InterPro" id="IPR036291">
    <property type="entry name" value="NAD(P)-bd_dom_sf"/>
</dbReference>
<dbReference type="SUPFAM" id="SSF51735">
    <property type="entry name" value="NAD(P)-binding Rossmann-fold domains"/>
    <property type="match status" value="1"/>
</dbReference>
<dbReference type="GO" id="GO:0046872">
    <property type="term" value="F:metal ion binding"/>
    <property type="evidence" value="ECO:0007669"/>
    <property type="project" value="UniProtKB-KW"/>
</dbReference>
<dbReference type="PANTHER" id="PTHR32092:SF6">
    <property type="entry name" value="ALPHA-GALACTOSIDASE"/>
    <property type="match status" value="1"/>
</dbReference>
<evidence type="ECO:0000256" key="6">
    <source>
        <dbReference type="ARBA" id="ARBA00023211"/>
    </source>
</evidence>